<name>A0A9X4XEB2_9FIRM</name>
<protein>
    <submittedName>
        <fullName evidence="1">Uncharacterized protein</fullName>
    </submittedName>
</protein>
<dbReference type="RefSeq" id="WP_006783837.1">
    <property type="nucleotide sequence ID" value="NZ_CP053187.1"/>
</dbReference>
<organism evidence="1 2">
    <name type="scientific">Turicibacter sanguinis</name>
    <dbReference type="NCBI Taxonomy" id="154288"/>
    <lineage>
        <taxon>Bacteria</taxon>
        <taxon>Bacillati</taxon>
        <taxon>Bacillota</taxon>
        <taxon>Erysipelotrichia</taxon>
        <taxon>Erysipelotrichales</taxon>
        <taxon>Turicibacteraceae</taxon>
        <taxon>Turicibacter</taxon>
    </lineage>
</organism>
<dbReference type="GeneID" id="60060048"/>
<dbReference type="InterPro" id="IPR012337">
    <property type="entry name" value="RNaseH-like_sf"/>
</dbReference>
<dbReference type="GO" id="GO:0003676">
    <property type="term" value="F:nucleic acid binding"/>
    <property type="evidence" value="ECO:0007669"/>
    <property type="project" value="InterPro"/>
</dbReference>
<sequence length="499" mass="57562">MYLSEVGARDYEQWIRGILFKLEYDNGQIEVYANGHFMDEMPCEQESYFKSAVNHYLCLVRTGHGIYTVPKFASNEEDYFVYEVASSEGELTYLEDYTHVGWGIEKLSDEELASGVFYLPKTSEILPSLIKNKWYTIIHGYFEEETYVKKVLVHQTLETVESYLQSERAIKSYLTGHLQIFDESRARRLPIQDMKAYISLECSDGVNEISLLPRLSQIEVKESGQLYSLTELSQHYRLDVVGLGLQPVGVYKKMGSRNRKKCVKEIKVFHLDDIPQSALCQCGEMTLEKGRLEERLCLTCLEVRKQVAHEQGKLRLESQFEKFLNDPNALILMAYGNESKHSKMMTLIDVALVNLAGEVVYQTLVYSKQPLSEKVLEMGYEESMFEKAPDFLSINEELQAHLVGKNLLSHVMTKREGVLIHTCRQNGVWLNQSYETLCLFQLIYYCFHDLYPSPAKLGIEGICDYFDIPYVFPRSASRDALAILEIVKKLAQKMDRGRR</sequence>
<reference evidence="1 2" key="1">
    <citation type="journal article" date="2019" name="Nat. Med.">
        <title>A library of human gut bacterial isolates paired with longitudinal multiomics data enables mechanistic microbiome research.</title>
        <authorList>
            <person name="Poyet M."/>
            <person name="Groussin M."/>
            <person name="Gibbons S.M."/>
            <person name="Avila-Pacheco J."/>
            <person name="Jiang X."/>
            <person name="Kearney S.M."/>
            <person name="Perrotta A.R."/>
            <person name="Berdy B."/>
            <person name="Zhao S."/>
            <person name="Lieberman T.D."/>
            <person name="Swanson P.K."/>
            <person name="Smith M."/>
            <person name="Roesemann S."/>
            <person name="Alexander J.E."/>
            <person name="Rich S.A."/>
            <person name="Livny J."/>
            <person name="Vlamakis H."/>
            <person name="Clish C."/>
            <person name="Bullock K."/>
            <person name="Deik A."/>
            <person name="Scott J."/>
            <person name="Pierce K.A."/>
            <person name="Xavier R.J."/>
            <person name="Alm E.J."/>
        </authorList>
    </citation>
    <scope>NUCLEOTIDE SEQUENCE [LARGE SCALE GENOMIC DNA]</scope>
    <source>
        <strain evidence="1 2">BIOML-A198</strain>
    </source>
</reference>
<evidence type="ECO:0000313" key="1">
    <source>
        <dbReference type="EMBL" id="MTK19927.1"/>
    </source>
</evidence>
<evidence type="ECO:0000313" key="2">
    <source>
        <dbReference type="Proteomes" id="UP000487649"/>
    </source>
</evidence>
<dbReference type="Gene3D" id="3.30.420.10">
    <property type="entry name" value="Ribonuclease H-like superfamily/Ribonuclease H"/>
    <property type="match status" value="1"/>
</dbReference>
<comment type="caution">
    <text evidence="1">The sequence shown here is derived from an EMBL/GenBank/DDBJ whole genome shotgun (WGS) entry which is preliminary data.</text>
</comment>
<dbReference type="SUPFAM" id="SSF53098">
    <property type="entry name" value="Ribonuclease H-like"/>
    <property type="match status" value="1"/>
</dbReference>
<dbReference type="InterPro" id="IPR036397">
    <property type="entry name" value="RNaseH_sf"/>
</dbReference>
<dbReference type="Proteomes" id="UP000487649">
    <property type="component" value="Unassembled WGS sequence"/>
</dbReference>
<proteinExistence type="predicted"/>
<gene>
    <name evidence="1" type="ORF">GMA92_00550</name>
</gene>
<dbReference type="EMBL" id="WMQE01000001">
    <property type="protein sequence ID" value="MTK19927.1"/>
    <property type="molecule type" value="Genomic_DNA"/>
</dbReference>
<dbReference type="AlphaFoldDB" id="A0A9X4XEB2"/>
<accession>A0A9X4XEB2</accession>